<dbReference type="InterPro" id="IPR000843">
    <property type="entry name" value="HTH_LacI"/>
</dbReference>
<dbReference type="PROSITE" id="PS50932">
    <property type="entry name" value="HTH_LACI_2"/>
    <property type="match status" value="1"/>
</dbReference>
<keyword evidence="1" id="KW-0805">Transcription regulation</keyword>
<protein>
    <submittedName>
        <fullName evidence="5">LacI family DNA-binding transcriptional regulator</fullName>
    </submittedName>
</protein>
<dbReference type="SMART" id="SM00354">
    <property type="entry name" value="HTH_LACI"/>
    <property type="match status" value="1"/>
</dbReference>
<evidence type="ECO:0000256" key="1">
    <source>
        <dbReference type="ARBA" id="ARBA00023015"/>
    </source>
</evidence>
<evidence type="ECO:0000259" key="4">
    <source>
        <dbReference type="PROSITE" id="PS50932"/>
    </source>
</evidence>
<dbReference type="Gene3D" id="1.10.260.40">
    <property type="entry name" value="lambda repressor-like DNA-binding domains"/>
    <property type="match status" value="1"/>
</dbReference>
<dbReference type="PANTHER" id="PTHR30146">
    <property type="entry name" value="LACI-RELATED TRANSCRIPTIONAL REPRESSOR"/>
    <property type="match status" value="1"/>
</dbReference>
<dbReference type="CDD" id="cd01392">
    <property type="entry name" value="HTH_LacI"/>
    <property type="match status" value="1"/>
</dbReference>
<dbReference type="InterPro" id="IPR010982">
    <property type="entry name" value="Lambda_DNA-bd_dom_sf"/>
</dbReference>
<dbReference type="PANTHER" id="PTHR30146:SF109">
    <property type="entry name" value="HTH-TYPE TRANSCRIPTIONAL REGULATOR GALS"/>
    <property type="match status" value="1"/>
</dbReference>
<accession>A0A7K3TFG8</accession>
<dbReference type="GO" id="GO:0003700">
    <property type="term" value="F:DNA-binding transcription factor activity"/>
    <property type="evidence" value="ECO:0007669"/>
    <property type="project" value="TreeGrafter"/>
</dbReference>
<feature type="domain" description="HTH lacI-type" evidence="4">
    <location>
        <begin position="1"/>
        <end position="53"/>
    </location>
</feature>
<dbReference type="Pfam" id="PF13377">
    <property type="entry name" value="Peripla_BP_3"/>
    <property type="match status" value="1"/>
</dbReference>
<dbReference type="InterPro" id="IPR046335">
    <property type="entry name" value="LacI/GalR-like_sensor"/>
</dbReference>
<sequence length="361" mass="38743">MFEVARLAGVSHQTVSRVINHSPDVSDATRAKVEHAIAQLGYRRSNSARALASNRSRTVGLIACSIDFYGPINTMASIELGVRHHDMFLSVVIVPQEEFEKSGFDSAGRSFSEQDVDALVFITPTDATLLAALRMNTTVPRIIITSTHGAVTADEALALSGTKGPVSFIGIDQWTAMHDVADLLHGLGHRSTLYLTGPSNWRDAATRRLAWEHYCAKLGMATRTIDVDSWEAGRAYDAVNAAIDAHRRQPSEADAQAPTAIVTANDNQAVGAIRALHEHGLRIPEDVSVVGFDDIPGADNFYPPLTTVHPHFSEVGLKVTGSMLAMLGAAEPPQFDRTAHGTGLVLADLVGRGSVGPARER</sequence>
<reference evidence="5 6" key="1">
    <citation type="submission" date="2019-10" db="EMBL/GenBank/DDBJ databases">
        <title>Bifidobacterium from non-human primates.</title>
        <authorList>
            <person name="Modesto M."/>
        </authorList>
    </citation>
    <scope>NUCLEOTIDE SEQUENCE [LARGE SCALE GENOMIC DNA]</scope>
    <source>
        <strain evidence="5 6">TREC</strain>
    </source>
</reference>
<dbReference type="Proteomes" id="UP000469763">
    <property type="component" value="Unassembled WGS sequence"/>
</dbReference>
<evidence type="ECO:0000256" key="2">
    <source>
        <dbReference type="ARBA" id="ARBA00023125"/>
    </source>
</evidence>
<keyword evidence="3" id="KW-0804">Transcription</keyword>
<evidence type="ECO:0000313" key="6">
    <source>
        <dbReference type="Proteomes" id="UP000469763"/>
    </source>
</evidence>
<dbReference type="RefSeq" id="WP_152349817.1">
    <property type="nucleotide sequence ID" value="NZ_WBSN01000003.1"/>
</dbReference>
<dbReference type="Gene3D" id="3.40.50.2300">
    <property type="match status" value="2"/>
</dbReference>
<keyword evidence="6" id="KW-1185">Reference proteome</keyword>
<dbReference type="Pfam" id="PF00356">
    <property type="entry name" value="LacI"/>
    <property type="match status" value="1"/>
</dbReference>
<dbReference type="SUPFAM" id="SSF47413">
    <property type="entry name" value="lambda repressor-like DNA-binding domains"/>
    <property type="match status" value="1"/>
</dbReference>
<keyword evidence="2 5" id="KW-0238">DNA-binding</keyword>
<proteinExistence type="predicted"/>
<comment type="caution">
    <text evidence="5">The sequence shown here is derived from an EMBL/GenBank/DDBJ whole genome shotgun (WGS) entry which is preliminary data.</text>
</comment>
<organism evidence="5 6">
    <name type="scientific">Bifidobacterium avesanii</name>
    <dbReference type="NCBI Taxonomy" id="1798157"/>
    <lineage>
        <taxon>Bacteria</taxon>
        <taxon>Bacillati</taxon>
        <taxon>Actinomycetota</taxon>
        <taxon>Actinomycetes</taxon>
        <taxon>Bifidobacteriales</taxon>
        <taxon>Bifidobacteriaceae</taxon>
        <taxon>Bifidobacterium</taxon>
    </lineage>
</organism>
<dbReference type="AlphaFoldDB" id="A0A7K3TFG8"/>
<name>A0A7K3TFG8_9BIFI</name>
<gene>
    <name evidence="5" type="ORF">GFD22_02035</name>
</gene>
<dbReference type="InterPro" id="IPR028082">
    <property type="entry name" value="Peripla_BP_I"/>
</dbReference>
<evidence type="ECO:0000256" key="3">
    <source>
        <dbReference type="ARBA" id="ARBA00023163"/>
    </source>
</evidence>
<dbReference type="GO" id="GO:0000976">
    <property type="term" value="F:transcription cis-regulatory region binding"/>
    <property type="evidence" value="ECO:0007669"/>
    <property type="project" value="TreeGrafter"/>
</dbReference>
<dbReference type="EMBL" id="WHZY01000002">
    <property type="protein sequence ID" value="NEG77782.1"/>
    <property type="molecule type" value="Genomic_DNA"/>
</dbReference>
<dbReference type="PROSITE" id="PS00356">
    <property type="entry name" value="HTH_LACI_1"/>
    <property type="match status" value="1"/>
</dbReference>
<dbReference type="OrthoDB" id="59108at2"/>
<evidence type="ECO:0000313" key="5">
    <source>
        <dbReference type="EMBL" id="NEG77782.1"/>
    </source>
</evidence>
<dbReference type="SUPFAM" id="SSF53822">
    <property type="entry name" value="Periplasmic binding protein-like I"/>
    <property type="match status" value="1"/>
</dbReference>